<feature type="coiled-coil region" evidence="7">
    <location>
        <begin position="2471"/>
        <end position="2498"/>
    </location>
</feature>
<feature type="coiled-coil region" evidence="7">
    <location>
        <begin position="6799"/>
        <end position="6826"/>
    </location>
</feature>
<keyword evidence="2" id="KW-0812">Transmembrane</keyword>
<evidence type="ECO:0000256" key="8">
    <source>
        <dbReference type="SAM" id="MobiDB-lite"/>
    </source>
</evidence>
<keyword evidence="7" id="KW-0175">Coiled coil</keyword>
<keyword evidence="11" id="KW-1185">Reference proteome</keyword>
<feature type="coiled-coil region" evidence="7">
    <location>
        <begin position="5222"/>
        <end position="5340"/>
    </location>
</feature>
<dbReference type="STRING" id="126957.T1JGP1"/>
<dbReference type="EnsemblMetazoa" id="SMAR013014-RA">
    <property type="protein sequence ID" value="SMAR013014-PA"/>
    <property type="gene ID" value="SMAR013014"/>
</dbReference>
<feature type="coiled-coil region" evidence="7">
    <location>
        <begin position="2812"/>
        <end position="2839"/>
    </location>
</feature>
<dbReference type="InterPro" id="IPR001589">
    <property type="entry name" value="Actinin_actin-bd_CS"/>
</dbReference>
<feature type="coiled-coil region" evidence="7">
    <location>
        <begin position="1295"/>
        <end position="1322"/>
    </location>
</feature>
<feature type="coiled-coil region" evidence="7">
    <location>
        <begin position="6129"/>
        <end position="6163"/>
    </location>
</feature>
<reference evidence="11" key="1">
    <citation type="submission" date="2011-05" db="EMBL/GenBank/DDBJ databases">
        <authorList>
            <person name="Richards S.R."/>
            <person name="Qu J."/>
            <person name="Jiang H."/>
            <person name="Jhangiani S.N."/>
            <person name="Agravi P."/>
            <person name="Goodspeed R."/>
            <person name="Gross S."/>
            <person name="Mandapat C."/>
            <person name="Jackson L."/>
            <person name="Mathew T."/>
            <person name="Pu L."/>
            <person name="Thornton R."/>
            <person name="Saada N."/>
            <person name="Wilczek-Boney K.B."/>
            <person name="Lee S."/>
            <person name="Kovar C."/>
            <person name="Wu Y."/>
            <person name="Scherer S.E."/>
            <person name="Worley K.C."/>
            <person name="Muzny D.M."/>
            <person name="Gibbs R."/>
        </authorList>
    </citation>
    <scope>NUCLEOTIDE SEQUENCE</scope>
    <source>
        <strain evidence="11">Brora</strain>
    </source>
</reference>
<sequence length="6978" mass="809674">MDAQHQLTTAEIVANQSQDYVDEKELEYLQTIQHLAAEGGRRHRRLARSPRSPRSPLVQHRMDPNRVLTTQFDERIVHVKDEQERVQKKTFVNWINSCLVQPVERGRILRRPHFLSNVNTALQFLERKRVKLVNINASDVVDGRPPVVLGLIWTIILFFQIEEKTRSLGEQMYHLQAGSSSSLESAGSPHEMESSWKQSPTRRRMVPSLARDLRSGARKALLQWVKAVISTKYSVVVSDFGPSWRDGYAFLALISSIRLGLVDWNSLRFLTNRDRLEMAFDLAEKHLGIARLLDPEDVDVPQPDERSIMTYVAQFLHKYPELGTRIKAEQPSMAEIERTETEELRSWVLRVLTVVDDANQQNSFDYTQYFNIRNEMNEKEEIYDRIRARFESKVSVYLTENMWRELETLWTRLQNGLYEWQRRLDANLPSPFNNITDWLHKAEKLLSSEIVPPTLVESDLEFVAAKLYDHKEFFQHLPAVQREFETARNSSVAKNIRAEHLQEIEERLERVFLLSERRRLCLLFEQECLNSLTVINKTKRKIQTWTSKYGSLQEVENLAAEFREYVDVNHVILEFDRAYDQMQCAADAYKAKVMHEPKAVENVNQLLKDVKEQWRSVTVELQCMNTMLQQLISSWKYFLTNYDRFEQWLTSAERAAKGSEGERIEFFHDLNVWKERYESFHESGNFLQTACVERISQEISNKMLNIDQRWELLLMKVQDYLVAGELMKHKHEYRTGMSKLQDWVSKAEKILTDAKLSCSVEVLQSLLDQLQHLQQQGDDIQNLFKNVSKKAQCLIQEVSREEVDKMMTDLKKVKEAIVRVRATIPSRIYLYQQLLAQQEALEKGFAELSRWLDEGDVLLASHSLTDSPEHIRKQLDKHRNFFARTLYYRSMLESKNKIHESIVSSMTGDAHAMDTGTTLLQLTQLNRRFQTQVSLSRQWEQHLEQVLRSWLVFTETQKTLDEWLAEATRLLEERTTRSESVMRQYESFFSQNTQHLVQNLKDASNDLLACLSTSQHAKVEDIVAHYERRWKEIVDKVPLHLLKLEFRLNETTFQQLFREMEKELISQETEFNQNENVEYLVRKHEETFEKTESLSRLIECVNKMKTISESHVETSDKAEMTSKVRHFQQQMKDLESRICDLQTQLRQIPQQWTEYRRKFEALERWMDDVEQSVNKLSQEAQTMEEFEDLRVKFQIGKIRKICDEVDSRRGEMKWLVQMLDSLILRATDEDAVAEQRKLEALIARYKSLLPNIEITTVRVDTITKCFIYKEEVEQVVTWLKEKQKVSAQDERPHSLTKLDQLIAQQQKILQQLEEQRSKIISTVQHGRELQKESSAPQFVSSHVDKLEKEWKEIYTQTTSKLKLLRGTKETWHEYDEQKNELQRLLEQADSELVKLSGSHDFPTLRKELKAKQELSSQLQETSGAMLQKLHSMKKSLAAVLTPDQRSLMEREAAFIEERITTIITTVKTRIIQMEDTLTKWNNLNAKMDEYNHWINSSNQTLDAAIKSVAPEEKASKIQILKDEIDKRTALLYRLKNEAQHLITNDPNSDQSRNLRAQIADMEREMEILQGRLASGVKMAYEEAERWRQYQTARQEFEPWLAKAEGRVCKGHPRPKNLAEAKQQLHQSQQFQKDCESRKGQLAKMNSEVDRNDSSQISELNLMDARWQSVVESATQWVLEETTLVSNWIEIEETVTEMQKWLHHWLNKFDEQPVEVDSPNIDTLMRKLEETKSLREEALKNQIKLIALTQVCERMCLHVSEEAGVEIKSNVTRSKREVARLLERITERQQTLSELVNRRQEFNSRLSHVRENVARLERQLNSLNRVDADRVEEAVGSLKDIKQEISDLQPKFDSIYEEIKTLNRKCSSEEMSELNEEFSSLTDRFQLLEEKVDLKELLFQRWLEFDSWCTDIVERVQLHEQRLESKPAPDQLERVAAEVESLTLSPHTTEKMAAEIEDLMRRSQTVIVERNTGESTHPKRKLAAICMSISAVQTSIQNKRQHLQKMNAQEEAFAAAHSKLLQFLTNSKKRIDEETMNETNVDELERLLLETKRIMDEMNAKQAERDELHEKGREILRINVAHFNATQTALAQIDTVWDQLSLALVDRHTQLQTALALWRNCRDVKKDIESTQQHAKRIAWPMERAPSDVSQVDLLLSKAKNVSVAYQKQKPLVEQYQKKMTQLIQQLREVPGFDAKVLENEMVLTCQQWQEALNKVLAHVQNLESQKVVWSHIEEDKGRVETWLAGTCNVLQETGGKAKENVAKYKTELPVYEKMHSALLSKMASLESLNEGSDVSVLDAIRSALKSQFSRVEKVASTVETNAGLLSQEEANVSAELQGCHAWLNATREQVATLDNLSGDEEQLVQQLQQIKKLGKILEQQQHTIMQIEIKIRNLKATFEGYESNHLDKEHVAILKKCEQLEAQIAKTRNGLQTALEKKLRTRIQELSRFLAATQEKVEWTNPQFATDINNMRANQQSLKEIEENLKTGEEMQENLKDAIGLAEGELDDEKLREIEKTQARLLQEWEKVKISVAKTKQKQTTVLNIWQKRNELRDGLARWLQETETKIRPYLSATIETQMRETADQLRGSITEIENQSAQFAQLFDLSKEINLACPETREMANASQLESNRLVVLSSAKNHLERLQQYLTYRDNFDAAVGKFQSWMTAAEGELRSRSNISPTGEKPLVGFKIKLNRLKELENSKEEGRELLGSVFKSGDNLLATISIEGREKIRSELKSLRSQWENYWDEINVLVKKVEIAMMQWDSFDDSCRHMESWLQEVENRIGETVQLMPTLHDKKLALQNYKLIAQDINSHKILVERLEGKVEEFEELNVTVNQMQLKQKELFSTAMERITLCEQYVAEHESYQLNVDKFRDWFSNLQTDCCNIQQQDASSIETQSGSFEAIAKQQENGAQLLSDLKQQLDLVVTHTRHDGHPALVQEFDSLKNEWDSFKIELKAAKERFSSLQLERDQCANAIAAALSWINSHEIQVKEISLKPDLESKRLQLEKLKQLCKGVVEKQVEVSSIVQRAKTMEGDSQLVLEAAQLNLRYQTLCNIVKDLVAKWEVHVADHSTYDELFGTCLEKLDYFEDRLSQYGQLAGDLNELDKRKTQIEELAEEQIDLSSLLEKVVDLGEQLYPFTAPDGRELIRQQSRTLREKWDRCIEMLNKNSRSLNQCLKEFENFTVSQEQLTQWLKEIEKSLEQHTELKGSLQEKQAQLQNHKIVHQEICSHRQLVEKLCDRARSLGEQTGDKNLQVYIRSIKKLYDVITDKSKQLLSKLEQCVTDHQQFLNECREFRNWIEKHQQQLETDTTGDKNKIIKKLEVVQLVIEANIKAEAFQEHLSAIAARVSAGSSAQGVENTTEELEKLEEMWELCSNSAKESRNALEDVKQKWIAYETESNQLNQWCEKIEMHLRDVQLQSMFAEKQRQLAALQALRERIIAHEKDINLFSDRAHSLLHLSQVESIKGHVIALNARFQALLTNSKDQICKWQSMVDDHKTFEQKFTETSDWLTALNAELNLLDQIEDVEEKTKKLQFLTMERERGTAKLNLVINLGERLYADTASTGREQIRHELRGLRELWEQFNFGVENYQKQMESDSQQRLQHNEGLQQILNWLDVVEKSLHSEQRTWGTFQEAKNKLVRYKSLQQDVAAHKRIVDSICEKSQNITNPVTKEGTISMKKRYDNLAATITNLVRKLDVTIDNLHRFSELQQGQAEWQKNVWDELIVFTDYTDNKQAMMTRLEKMKDLDNKMCEGEANLKAIAKQAEQLFVDLPQRSREILEREQQTMRLDFEKLSSTIKGNIDSLDVRIHQWTQYEEQVEKILRWLTETETVLKEFSPKTTLEEKEEQMQKYQGLLALVEAKSRSLQDFYNAAEILEQNIQGDILQVQKKTDSMSDSCAELMQVSSETRLKAGTQQVTSRYQSLLFTSKEVVKKCEQHVHDHQKFAEKYNDCFVWLRKAQEKYLSCSETSLTDKSSANSKLTIIKSLLKEQVDAMGRLSMVNELGEGLYTFTSPEGQQIIRHQLEELHSDYEMFFDNLSNAEHKLRTSLSTWSGFEEEIAAIKDWIQLMMAQLGERIEYHKTLDDKKTQLQAYRVILHDIVAHQNVISDLKQKTNALPDKEDNVEERLNKIWNVHQELLQRAQSFVETYEQLVGVHQQYAEAIEDMKKWLTSNRATVNSLGDTNQDRTTLLSNLERLKGLLSNFTDEEQNLTKVKDLSSKVLAGSSEEGQQTIEKEIYAVQQEWHSLIATTKNLIANLEKLVGAWNDYEKSLEETSNWLREMDSNLHGVDLKATVKEKQEQLNFLKNLQGEIRAKELEMDNVLEKAHQLYTTSLHRGSTISELGVRYQQTISRMKDLIVKWQGYVTSHQEFENELENCKTWLSEIGKRLAECSDLSATSHEDLESKLASVQNLLLYKEEGFLKVQSLIERAQNILVNTATAGHEAINEAVMKVQQEWSNLASKTAETKVTLEDIIHKWAGFLEHIQQLLRDVDYLEAGVKEVSEFQATIPEKRAQLERIKGLSEKVSRERLDVEALKTKADELSASGKQEHAAAQALDTLARFTAIDENLKVLSMQCEQHYKDHCDYKSACDDFVTWINNIQERLPLVTQSLTNRVALESAVASLEQYEGKRVQGQLKLDQIFQMGQNVLTTTSAGGQEAIKVEMKSLEKEFHDIFQEITQQKKQLRRTLDQWHTYKDEYDRISEWLQSVEKELKDHKMCLRSSLDEKKASLDRCTILLNELMKEEKTMDNLNTMAQALLTSHLDAYVNNQQRLINSRYQVLVNLAKDVLKKVEQNFECHRNYKENSSKTRSWIENAREVVKSCSDTSGTRDSMQSQLTRIQDLLAKQDEGQMLTNNTVSWGEKTIRSSRSDSRDAMKNEIQTTKTDWDRLVKKMSNAKVTLETSLLQWTDYSSSYKHLNEWLAERERKLQEVIDGKAQEVDKGFSERKIALRKTNSLVQDIVSFEPMIESVNYKAEELMQKNPTSQVMTDATEIATKYQDLTKHARQVLEQQKHVVEMHQAFVDACNDFNQWMRLARESLNKCLEAVGDKDTLLAKNNHLKLLLLEEAKGSGKLAAAVALGRSALELCQQQEQDVINEEIQSLQDEFARYETTLGDARTTLECALVKWSEYEELYKHCYDWLIKKEGEVQNYMKLQTDLEGKRTQLEVFQALLQTIFDWQGELDKLNAKAHILLETCSDSRISNAITQITSKYNALLSLAKEVMRRLEQYFQEHQQQQCIFTECVEWIDKTRERLEECTKLTDNADDLNNKLQTLKNLKSAMEQGQHKLRYVLELKEKVILNTDAAGAAKIQENSINLQQEFEKLMADIAKARQLLVNKISRVEDFRKTLRLFSTWLAETEEKMKNESKESSDLWSEWKMMLERFGAMERDVAAHQEAADRLRDKRDKDDEEIGDLLARYDKIVVEVKEKVEELQRRVKEMDEFNAAKQEANEWIGKSQIQVQEDCSGESKLAIENKCKKHEDIMDKEDEGRRLVEKMSSLARVLMTEMGDEGRVKVQNDIEQIEDEWEHLKHTCRAVKQNLEHCLNCWTEFESTYNQQTEWIDQMKRRVDNESASKVQNDLDKFKSFLDEAEGQKEEMSKLSEIGEMLAELSSSSSVRDQTVQLLSSYSNLMSYLQSWLNKVEKSVGDYNNYLRAKEEFNAWMQQCVDKLTSNSDVVGSEGILKTRLENLKDVSCRISESQQMLHTVSEAGARALNTIPVAEQEELRKEITGLHRGWDAFALQLSQSVSRLQAALARLGDFNEDRSKIEQWLKDIETRLSKPPCLLGNAIEMKTQIERYKHMLSEIEAKEKDVVNVQNEAQELQTKTGDENFVVAAKILHKRHQLVSEKCNDIISHLANDLQEFQDYHNGLQETEKWMLHTSFQLMANNSLYVNSLAQTQELISQHEVMLAEVRCYQSTIDDLRAKGNGLIDRYQDVANNVCTEIQQQLTNVQESYDALLKTANQILKRLQDSCQKFREYEDTLDMINNNLNSIEADFAKVTHLSLEEARNHQNSIRNVCNKLNVEKQRLQVAIQCCEDATASLSRPSSPEGAIPALISEKETSVRLRLEDMIDQADNAQTNISRIVNEWEELERCREELSKWISEQDAALVVHKAKPSRLRNEVAQSEINEIQYLKSQLEEKRQAQEDIEQRQQQLAPDYDDSSLQERLDQLESQVTTLLNLRLKTEIDIDEYRQLISNHNIWCEQTAKQLEIVDRGTGLDSVRKAESLKELLEDIDNQKSVLEELKNKANDILPELGGMDAQQVEEQIKNAEKKCFELEKRVKRKIQVIELIREAADNISKDIFTTQEWINETMKSLRENEGVAFRATDAESRIQDVNSIKRDVENKQLVIETISRQIDAMGTDLDGYEKDHLFHALDTLKEKATKLQTLLKEKLDELAEALGRRQQFERNLSSALQWLQEKQFASSSEEKAFLQSTTFERIFDTYKRYENEVERFEFTKIEPLRQDADCLRQELPGKEQPEFESAMNDLETTLLNVKTSLQERLAKLSDGLAKRVKYEALFAKCKQWTSQAEVSLSSEVRPTSAVNIIEEQLAKYRALLEEADVVDEEMSQLDRLTDDIKSEVTESNQFALQGQTDNLRDKFHSVKNLVREKVKALELMVDSRQQQDKELDDCLARLSQLQMQLKNLNRPLSHSVKDAHDALEAFVGKEANSLQERVDGLQKQSSLQTSELQSLNNQLTDLIHQVEIQIGKFKHSVILRQQFHALIADIDGAIEENGRVVQSIEDSDDSVADKIRRYHELIGKLNDCEANLVTASDKGQQIGAEGSALDHNFIMERLQGLKMDLNELKRTVEKNKSEHEGLAAVFNRMRMELEDILDKLHACEASVKCQPLLTLDTSSNLSQEMENLLAKLRSVEDKLSSDYDSDVLPVTVHEQSSRAKALAQTLPTALREQEKYLNAALESRNEYHNCQERLAAWIELAKVKLQTTHDGIDYENINNDLKEHKVKKQN</sequence>
<feature type="coiled-coil region" evidence="7">
    <location>
        <begin position="2040"/>
        <end position="2070"/>
    </location>
</feature>
<dbReference type="InterPro" id="IPR001715">
    <property type="entry name" value="CH_dom"/>
</dbReference>
<dbReference type="SUPFAM" id="SSF47576">
    <property type="entry name" value="Calponin-homology domain, CH-domain"/>
    <property type="match status" value="1"/>
</dbReference>
<dbReference type="GO" id="GO:0034993">
    <property type="term" value="C:meiotic nuclear membrane microtubule tethering complex"/>
    <property type="evidence" value="ECO:0007669"/>
    <property type="project" value="TreeGrafter"/>
</dbReference>
<dbReference type="EMBL" id="JH432211">
    <property type="status" value="NOT_ANNOTATED_CDS"/>
    <property type="molecule type" value="Genomic_DNA"/>
</dbReference>
<keyword evidence="5" id="KW-0472">Membrane</keyword>
<dbReference type="Gene3D" id="1.20.58.60">
    <property type="match status" value="28"/>
</dbReference>
<keyword evidence="6" id="KW-0009">Actin-binding</keyword>
<evidence type="ECO:0000256" key="4">
    <source>
        <dbReference type="ARBA" id="ARBA00022989"/>
    </source>
</evidence>
<feature type="domain" description="Calponin-homology (CH)" evidence="9">
    <location>
        <begin position="51"/>
        <end position="160"/>
    </location>
</feature>
<feature type="domain" description="Calponin-homology (CH)" evidence="9">
    <location>
        <begin position="215"/>
        <end position="320"/>
    </location>
</feature>
<dbReference type="eggNOG" id="KOG0516">
    <property type="taxonomic scope" value="Eukaryota"/>
</dbReference>
<dbReference type="SUPFAM" id="SSF46966">
    <property type="entry name" value="Spectrin repeat"/>
    <property type="match status" value="36"/>
</dbReference>
<feature type="coiled-coil region" evidence="7">
    <location>
        <begin position="5397"/>
        <end position="5456"/>
    </location>
</feature>
<evidence type="ECO:0000256" key="3">
    <source>
        <dbReference type="ARBA" id="ARBA00022737"/>
    </source>
</evidence>
<dbReference type="InterPro" id="IPR057057">
    <property type="entry name" value="Spectrin_SYNE1"/>
</dbReference>
<feature type="coiled-coil region" evidence="7">
    <location>
        <begin position="6233"/>
        <end position="6296"/>
    </location>
</feature>
<organism evidence="10 11">
    <name type="scientific">Strigamia maritima</name>
    <name type="common">European centipede</name>
    <name type="synonym">Geophilus maritimus</name>
    <dbReference type="NCBI Taxonomy" id="126957"/>
    <lineage>
        <taxon>Eukaryota</taxon>
        <taxon>Metazoa</taxon>
        <taxon>Ecdysozoa</taxon>
        <taxon>Arthropoda</taxon>
        <taxon>Myriapoda</taxon>
        <taxon>Chilopoda</taxon>
        <taxon>Pleurostigmophora</taxon>
        <taxon>Geophilomorpha</taxon>
        <taxon>Linotaeniidae</taxon>
        <taxon>Strigamia</taxon>
    </lineage>
</organism>
<evidence type="ECO:0000256" key="7">
    <source>
        <dbReference type="SAM" id="Coils"/>
    </source>
</evidence>
<dbReference type="SMART" id="SM00150">
    <property type="entry name" value="SPEC"/>
    <property type="match status" value="38"/>
</dbReference>
<dbReference type="Pfam" id="PF00435">
    <property type="entry name" value="Spectrin"/>
    <property type="match status" value="3"/>
</dbReference>
<dbReference type="GO" id="GO:0007097">
    <property type="term" value="P:nuclear migration"/>
    <property type="evidence" value="ECO:0007669"/>
    <property type="project" value="TreeGrafter"/>
</dbReference>
<keyword evidence="4" id="KW-1133">Transmembrane helix</keyword>
<evidence type="ECO:0000256" key="1">
    <source>
        <dbReference type="ARBA" id="ARBA00004370"/>
    </source>
</evidence>
<dbReference type="PhylomeDB" id="T1JGP1"/>
<dbReference type="GO" id="GO:0051015">
    <property type="term" value="F:actin filament binding"/>
    <property type="evidence" value="ECO:0007669"/>
    <property type="project" value="TreeGrafter"/>
</dbReference>
<evidence type="ECO:0000313" key="10">
    <source>
        <dbReference type="EnsemblMetazoa" id="SMAR013014-PA"/>
    </source>
</evidence>
<dbReference type="PROSITE" id="PS50021">
    <property type="entry name" value="CH"/>
    <property type="match status" value="2"/>
</dbReference>
<dbReference type="InterPro" id="IPR018159">
    <property type="entry name" value="Spectrin/alpha-actinin"/>
</dbReference>
<reference evidence="10" key="2">
    <citation type="submission" date="2015-02" db="UniProtKB">
        <authorList>
            <consortium name="EnsemblMetazoa"/>
        </authorList>
    </citation>
    <scope>IDENTIFICATION</scope>
</reference>
<feature type="coiled-coil region" evidence="7">
    <location>
        <begin position="1371"/>
        <end position="1398"/>
    </location>
</feature>
<dbReference type="Gene3D" id="1.10.418.10">
    <property type="entry name" value="Calponin-like domain"/>
    <property type="match status" value="2"/>
</dbReference>
<dbReference type="Proteomes" id="UP000014500">
    <property type="component" value="Unassembled WGS sequence"/>
</dbReference>
<evidence type="ECO:0000256" key="2">
    <source>
        <dbReference type="ARBA" id="ARBA00022692"/>
    </source>
</evidence>
<evidence type="ECO:0000313" key="11">
    <source>
        <dbReference type="Proteomes" id="UP000014500"/>
    </source>
</evidence>
<dbReference type="Pfam" id="PF25034">
    <property type="entry name" value="Spectrin_SYNE1"/>
    <property type="match status" value="1"/>
</dbReference>
<evidence type="ECO:0000259" key="9">
    <source>
        <dbReference type="PROSITE" id="PS50021"/>
    </source>
</evidence>
<dbReference type="FunFam" id="1.10.418.10:FF:000033">
    <property type="entry name" value="nesprin-1 isoform X1"/>
    <property type="match status" value="1"/>
</dbReference>
<feature type="coiled-coil region" evidence="7">
    <location>
        <begin position="1863"/>
        <end position="1890"/>
    </location>
</feature>
<dbReference type="HOGENOM" id="CLU_000025_0_0_1"/>
<dbReference type="PROSITE" id="PS00020">
    <property type="entry name" value="ACTININ_2"/>
    <property type="match status" value="1"/>
</dbReference>
<keyword evidence="3" id="KW-0677">Repeat</keyword>
<dbReference type="GO" id="GO:0005737">
    <property type="term" value="C:cytoplasm"/>
    <property type="evidence" value="ECO:0007669"/>
    <property type="project" value="TreeGrafter"/>
</dbReference>
<proteinExistence type="predicted"/>
<name>T1JGP1_STRMM</name>
<dbReference type="SMART" id="SM00033">
    <property type="entry name" value="CH"/>
    <property type="match status" value="2"/>
</dbReference>
<comment type="subcellular location">
    <subcellularLocation>
        <location evidence="1">Membrane</location>
    </subcellularLocation>
</comment>
<dbReference type="PROSITE" id="PS00019">
    <property type="entry name" value="ACTININ_1"/>
    <property type="match status" value="1"/>
</dbReference>
<dbReference type="GO" id="GO:0008285">
    <property type="term" value="P:negative regulation of cell population proliferation"/>
    <property type="evidence" value="ECO:0007669"/>
    <property type="project" value="TreeGrafter"/>
</dbReference>
<dbReference type="PANTHER" id="PTHR47535">
    <property type="entry name" value="MUSCLE-SPECIFIC PROTEIN 300 KDA, ISOFORM G"/>
    <property type="match status" value="1"/>
</dbReference>
<feature type="coiled-coil region" evidence="7">
    <location>
        <begin position="1117"/>
        <end position="1186"/>
    </location>
</feature>
<feature type="region of interest" description="Disordered" evidence="8">
    <location>
        <begin position="180"/>
        <end position="199"/>
    </location>
</feature>
<feature type="coiled-coil region" evidence="7">
    <location>
        <begin position="5098"/>
        <end position="5125"/>
    </location>
</feature>
<dbReference type="Pfam" id="PF00307">
    <property type="entry name" value="CH"/>
    <property type="match status" value="1"/>
</dbReference>
<feature type="coiled-coil region" evidence="7">
    <location>
        <begin position="5795"/>
        <end position="5832"/>
    </location>
</feature>
<dbReference type="GO" id="GO:0005640">
    <property type="term" value="C:nuclear outer membrane"/>
    <property type="evidence" value="ECO:0007669"/>
    <property type="project" value="TreeGrafter"/>
</dbReference>
<dbReference type="OMA" id="DLEDHQM"/>
<feature type="coiled-coil region" evidence="7">
    <location>
        <begin position="3196"/>
        <end position="3223"/>
    </location>
</feature>
<feature type="coiled-coil region" evidence="7">
    <location>
        <begin position="3421"/>
        <end position="3455"/>
    </location>
</feature>
<feature type="coiled-coil region" evidence="7">
    <location>
        <begin position="1791"/>
        <end position="1825"/>
    </location>
</feature>
<feature type="coiled-coil region" evidence="7">
    <location>
        <begin position="2353"/>
        <end position="2437"/>
    </location>
</feature>
<evidence type="ECO:0000256" key="6">
    <source>
        <dbReference type="ARBA" id="ARBA00023203"/>
    </source>
</evidence>
<protein>
    <recommendedName>
        <fullName evidence="9">Calponin-homology (CH) domain-containing protein</fullName>
    </recommendedName>
</protein>
<accession>T1JGP1</accession>
<dbReference type="InterPro" id="IPR002017">
    <property type="entry name" value="Spectrin_repeat"/>
</dbReference>
<dbReference type="CDD" id="cd00176">
    <property type="entry name" value="SPEC"/>
    <property type="match status" value="3"/>
</dbReference>
<feature type="region of interest" description="Disordered" evidence="8">
    <location>
        <begin position="39"/>
        <end position="59"/>
    </location>
</feature>
<dbReference type="PANTHER" id="PTHR47535:SF1">
    <property type="entry name" value="NESPRIN-1"/>
    <property type="match status" value="1"/>
</dbReference>
<feature type="coiled-coil region" evidence="7">
    <location>
        <begin position="6385"/>
        <end position="6419"/>
    </location>
</feature>
<evidence type="ECO:0000256" key="5">
    <source>
        <dbReference type="ARBA" id="ARBA00023136"/>
    </source>
</evidence>
<dbReference type="InterPro" id="IPR052403">
    <property type="entry name" value="LINC-complex_assoc"/>
</dbReference>
<dbReference type="InterPro" id="IPR036872">
    <property type="entry name" value="CH_dom_sf"/>
</dbReference>